<proteinExistence type="predicted"/>
<comment type="caution">
    <text evidence="1">The sequence shown here is derived from an EMBL/GenBank/DDBJ whole genome shotgun (WGS) entry which is preliminary data.</text>
</comment>
<evidence type="ECO:0000313" key="2">
    <source>
        <dbReference type="Proteomes" id="UP000694240"/>
    </source>
</evidence>
<name>A0A8T1Z2F2_9BRAS</name>
<organism evidence="1 2">
    <name type="scientific">Arabidopsis thaliana x Arabidopsis arenosa</name>
    <dbReference type="NCBI Taxonomy" id="1240361"/>
    <lineage>
        <taxon>Eukaryota</taxon>
        <taxon>Viridiplantae</taxon>
        <taxon>Streptophyta</taxon>
        <taxon>Embryophyta</taxon>
        <taxon>Tracheophyta</taxon>
        <taxon>Spermatophyta</taxon>
        <taxon>Magnoliopsida</taxon>
        <taxon>eudicotyledons</taxon>
        <taxon>Gunneridae</taxon>
        <taxon>Pentapetalae</taxon>
        <taxon>rosids</taxon>
        <taxon>malvids</taxon>
        <taxon>Brassicales</taxon>
        <taxon>Brassicaceae</taxon>
        <taxon>Camelineae</taxon>
        <taxon>Arabidopsis</taxon>
    </lineage>
</organism>
<protein>
    <submittedName>
        <fullName evidence="1">Uncharacterized protein</fullName>
    </submittedName>
</protein>
<sequence length="86" mass="9905">MGSVFNVFLSSVMKEMKKTKIFEWKKLVKIGAQGVANHLQYEQKLVVKPEVLTKEEGFEVLDHRFIAETSKFHYIRDPYGKNVGSA</sequence>
<reference evidence="1 2" key="1">
    <citation type="submission" date="2020-12" db="EMBL/GenBank/DDBJ databases">
        <title>Concerted genomic and epigenomic changes stabilize Arabidopsis allopolyploids.</title>
        <authorList>
            <person name="Chen Z."/>
        </authorList>
    </citation>
    <scope>NUCLEOTIDE SEQUENCE [LARGE SCALE GENOMIC DNA]</scope>
    <source>
        <strain evidence="1">Allo738</strain>
        <tissue evidence="1">Leaf</tissue>
    </source>
</reference>
<dbReference type="AlphaFoldDB" id="A0A8T1Z2F2"/>
<gene>
    <name evidence="1" type="ORF">ISN45_Aa06g030740</name>
</gene>
<dbReference type="Proteomes" id="UP000694240">
    <property type="component" value="Chromosome 11"/>
</dbReference>
<evidence type="ECO:0000313" key="1">
    <source>
        <dbReference type="EMBL" id="KAG7552472.1"/>
    </source>
</evidence>
<dbReference type="EMBL" id="JAEFBK010000011">
    <property type="protein sequence ID" value="KAG7552472.1"/>
    <property type="molecule type" value="Genomic_DNA"/>
</dbReference>
<keyword evidence="2" id="KW-1185">Reference proteome</keyword>
<accession>A0A8T1Z2F2</accession>